<dbReference type="PANTHER" id="PTHR45779">
    <property type="entry name" value="PEPTIDYLPROLYL ISOMERASE"/>
    <property type="match status" value="1"/>
</dbReference>
<dbReference type="EMBL" id="MRZV01000724">
    <property type="protein sequence ID" value="PIK45246.1"/>
    <property type="molecule type" value="Genomic_DNA"/>
</dbReference>
<evidence type="ECO:0000256" key="1">
    <source>
        <dbReference type="ARBA" id="ARBA00000971"/>
    </source>
</evidence>
<keyword evidence="6" id="KW-0732">Signal</keyword>
<keyword evidence="9" id="KW-1185">Reference proteome</keyword>
<dbReference type="GO" id="GO:0005783">
    <property type="term" value="C:endoplasmic reticulum"/>
    <property type="evidence" value="ECO:0007669"/>
    <property type="project" value="TreeGrafter"/>
</dbReference>
<accession>A0A2G8KB67</accession>
<dbReference type="InterPro" id="IPR044609">
    <property type="entry name" value="FKBP2/11"/>
</dbReference>
<evidence type="ECO:0000313" key="8">
    <source>
        <dbReference type="EMBL" id="PIK45246.1"/>
    </source>
</evidence>
<keyword evidence="3 5" id="KW-0697">Rotamase</keyword>
<evidence type="ECO:0000256" key="5">
    <source>
        <dbReference type="PROSITE-ProRule" id="PRU00277"/>
    </source>
</evidence>
<dbReference type="Gene3D" id="3.10.50.40">
    <property type="match status" value="1"/>
</dbReference>
<protein>
    <recommendedName>
        <fullName evidence="2 5">peptidylprolyl isomerase</fullName>
        <ecNumber evidence="2 5">5.2.1.8</ecNumber>
    </recommendedName>
</protein>
<name>A0A2G8KB67_STIJA</name>
<dbReference type="AlphaFoldDB" id="A0A2G8KB67"/>
<dbReference type="EC" id="5.2.1.8" evidence="2 5"/>
<feature type="domain" description="PPIase FKBP-type" evidence="7">
    <location>
        <begin position="44"/>
        <end position="103"/>
    </location>
</feature>
<dbReference type="PANTHER" id="PTHR45779:SF5">
    <property type="entry name" value="PEPTIDYLPROLYL ISOMERASE"/>
    <property type="match status" value="1"/>
</dbReference>
<comment type="catalytic activity">
    <reaction evidence="1 5">
        <text>[protein]-peptidylproline (omega=180) = [protein]-peptidylproline (omega=0)</text>
        <dbReference type="Rhea" id="RHEA:16237"/>
        <dbReference type="Rhea" id="RHEA-COMP:10747"/>
        <dbReference type="Rhea" id="RHEA-COMP:10748"/>
        <dbReference type="ChEBI" id="CHEBI:83833"/>
        <dbReference type="ChEBI" id="CHEBI:83834"/>
        <dbReference type="EC" id="5.2.1.8"/>
    </reaction>
</comment>
<gene>
    <name evidence="8" type="ORF">BSL78_17890</name>
</gene>
<evidence type="ECO:0000256" key="6">
    <source>
        <dbReference type="SAM" id="SignalP"/>
    </source>
</evidence>
<evidence type="ECO:0000313" key="9">
    <source>
        <dbReference type="Proteomes" id="UP000230750"/>
    </source>
</evidence>
<dbReference type="OrthoDB" id="77911at2759"/>
<dbReference type="Proteomes" id="UP000230750">
    <property type="component" value="Unassembled WGS sequence"/>
</dbReference>
<feature type="chain" id="PRO_5013607337" description="peptidylprolyl isomerase" evidence="6">
    <location>
        <begin position="22"/>
        <end position="141"/>
    </location>
</feature>
<evidence type="ECO:0000256" key="2">
    <source>
        <dbReference type="ARBA" id="ARBA00013194"/>
    </source>
</evidence>
<dbReference type="GO" id="GO:0003755">
    <property type="term" value="F:peptidyl-prolyl cis-trans isomerase activity"/>
    <property type="evidence" value="ECO:0007669"/>
    <property type="project" value="UniProtKB-KW"/>
</dbReference>
<comment type="caution">
    <text evidence="8">The sequence shown here is derived from an EMBL/GenBank/DDBJ whole genome shotgun (WGS) entry which is preliminary data.</text>
</comment>
<evidence type="ECO:0000259" key="7">
    <source>
        <dbReference type="PROSITE" id="PS50059"/>
    </source>
</evidence>
<dbReference type="SUPFAM" id="SSF54534">
    <property type="entry name" value="FKBP-like"/>
    <property type="match status" value="1"/>
</dbReference>
<dbReference type="InterPro" id="IPR046357">
    <property type="entry name" value="PPIase_dom_sf"/>
</dbReference>
<dbReference type="PROSITE" id="PS50059">
    <property type="entry name" value="FKBP_PPIASE"/>
    <property type="match status" value="1"/>
</dbReference>
<evidence type="ECO:0000256" key="3">
    <source>
        <dbReference type="ARBA" id="ARBA00023110"/>
    </source>
</evidence>
<dbReference type="Pfam" id="PF00254">
    <property type="entry name" value="FKBP_C"/>
    <property type="match status" value="1"/>
</dbReference>
<dbReference type="STRING" id="307972.A0A2G8KB67"/>
<keyword evidence="4 5" id="KW-0413">Isomerase</keyword>
<proteinExistence type="predicted"/>
<evidence type="ECO:0000256" key="4">
    <source>
        <dbReference type="ARBA" id="ARBA00023235"/>
    </source>
</evidence>
<reference evidence="8 9" key="1">
    <citation type="journal article" date="2017" name="PLoS Biol.">
        <title>The sea cucumber genome provides insights into morphological evolution and visceral regeneration.</title>
        <authorList>
            <person name="Zhang X."/>
            <person name="Sun L."/>
            <person name="Yuan J."/>
            <person name="Sun Y."/>
            <person name="Gao Y."/>
            <person name="Zhang L."/>
            <person name="Li S."/>
            <person name="Dai H."/>
            <person name="Hamel J.F."/>
            <person name="Liu C."/>
            <person name="Yu Y."/>
            <person name="Liu S."/>
            <person name="Lin W."/>
            <person name="Guo K."/>
            <person name="Jin S."/>
            <person name="Xu P."/>
            <person name="Storey K.B."/>
            <person name="Huan P."/>
            <person name="Zhang T."/>
            <person name="Zhou Y."/>
            <person name="Zhang J."/>
            <person name="Lin C."/>
            <person name="Li X."/>
            <person name="Xing L."/>
            <person name="Huo D."/>
            <person name="Sun M."/>
            <person name="Wang L."/>
            <person name="Mercier A."/>
            <person name="Li F."/>
            <person name="Yang H."/>
            <person name="Xiang J."/>
        </authorList>
    </citation>
    <scope>NUCLEOTIDE SEQUENCE [LARGE SCALE GENOMIC DNA]</scope>
    <source>
        <strain evidence="8">Shaxun</strain>
        <tissue evidence="8">Muscle</tissue>
    </source>
</reference>
<dbReference type="InterPro" id="IPR001179">
    <property type="entry name" value="PPIase_FKBP_dom"/>
</dbReference>
<organism evidence="8 9">
    <name type="scientific">Stichopus japonicus</name>
    <name type="common">Sea cucumber</name>
    <dbReference type="NCBI Taxonomy" id="307972"/>
    <lineage>
        <taxon>Eukaryota</taxon>
        <taxon>Metazoa</taxon>
        <taxon>Echinodermata</taxon>
        <taxon>Eleutherozoa</taxon>
        <taxon>Echinozoa</taxon>
        <taxon>Holothuroidea</taxon>
        <taxon>Aspidochirotacea</taxon>
        <taxon>Aspidochirotida</taxon>
        <taxon>Stichopodidae</taxon>
        <taxon>Apostichopus</taxon>
    </lineage>
</organism>
<sequence>MKVNCLFTVFFAVIVLSGVSAKKGKLKIVTEFKPEDCSRTAQNGDIVEVHYTGTLEDGSVFDSSRAEGREPIQFPLGSGKVIQGWEQGILGMCVGEKRKLTIPLILVMAKRVQGPSRAASADQQSELRRHIVSAENSSEFL</sequence>
<feature type="signal peptide" evidence="6">
    <location>
        <begin position="1"/>
        <end position="21"/>
    </location>
</feature>